<organism evidence="8 10">
    <name type="scientific">Didymodactylos carnosus</name>
    <dbReference type="NCBI Taxonomy" id="1234261"/>
    <lineage>
        <taxon>Eukaryota</taxon>
        <taxon>Metazoa</taxon>
        <taxon>Spiralia</taxon>
        <taxon>Gnathifera</taxon>
        <taxon>Rotifera</taxon>
        <taxon>Eurotatoria</taxon>
        <taxon>Bdelloidea</taxon>
        <taxon>Philodinida</taxon>
        <taxon>Philodinidae</taxon>
        <taxon>Didymodactylos</taxon>
    </lineage>
</organism>
<proteinExistence type="inferred from homology"/>
<keyword evidence="10" id="KW-1185">Reference proteome</keyword>
<reference evidence="8" key="1">
    <citation type="submission" date="2021-02" db="EMBL/GenBank/DDBJ databases">
        <authorList>
            <person name="Nowell W R."/>
        </authorList>
    </citation>
    <scope>NUCLEOTIDE SEQUENCE</scope>
</reference>
<dbReference type="InterPro" id="IPR056564">
    <property type="entry name" value="Ig-like_KY"/>
</dbReference>
<keyword evidence="3 6" id="KW-0812">Transmembrane</keyword>
<feature type="domain" description="KY-like immunoglobulin-like" evidence="7">
    <location>
        <begin position="2"/>
        <end position="82"/>
    </location>
</feature>
<dbReference type="Proteomes" id="UP000663829">
    <property type="component" value="Unassembled WGS sequence"/>
</dbReference>
<dbReference type="PANTHER" id="PTHR10283">
    <property type="entry name" value="SOLUTE CARRIER FAMILY 13 MEMBER"/>
    <property type="match status" value="1"/>
</dbReference>
<dbReference type="GO" id="GO:0022857">
    <property type="term" value="F:transmembrane transporter activity"/>
    <property type="evidence" value="ECO:0007669"/>
    <property type="project" value="InterPro"/>
</dbReference>
<dbReference type="AlphaFoldDB" id="A0A814J6L1"/>
<evidence type="ECO:0000313" key="10">
    <source>
        <dbReference type="Proteomes" id="UP000663829"/>
    </source>
</evidence>
<evidence type="ECO:0000259" key="7">
    <source>
        <dbReference type="Pfam" id="PF23265"/>
    </source>
</evidence>
<accession>A0A814J6L1</accession>
<dbReference type="GO" id="GO:0005886">
    <property type="term" value="C:plasma membrane"/>
    <property type="evidence" value="ECO:0007669"/>
    <property type="project" value="TreeGrafter"/>
</dbReference>
<evidence type="ECO:0000256" key="1">
    <source>
        <dbReference type="ARBA" id="ARBA00004141"/>
    </source>
</evidence>
<dbReference type="Pfam" id="PF23265">
    <property type="entry name" value="Ig-like_KY"/>
    <property type="match status" value="4"/>
</dbReference>
<sequence length="861" mass="98109">METEILIKSPKNVHLSGKLKTFDDQEISGSDQVYYDKQQDVWRCRFAPPRNGKYKILIYAKKITDTGTYPNVLEFEVVATNLTLPISYPKVRQLFFDYEMQIIQPTNQYAIKSSVQTEVLIRAAKNIELIGTLTTLDEEKIPGSDQVYYNKHQDVWRCRFAPPRNGKYKILIYAKKITDTGTYPNVLEFEVVATNLTLPISYPKVRQLFFDYEMQIIQPTNQYAIKSSVQTEVLIRAAKNIELIGTLTTLDEEKIPGSDQVYYNKHQDVWRCRFAPPRNGKYKILIYARKITDTGTYPNVLEFELLADNVTLPISYPKTWQSFYDYQMEIIAPNNSRYSVWPTNGSYSEILLGAPGNIELSSDIKQGDQKLDNGSLIQYDSTKNLYQCLFAPRNVGEHKLTIYAKPSSDTSASRLSAVEFDLKVTNLKRPIMFPLIYTQFNVDKCRIFEPLNGVLKQGSNVLIHCQIPDAQTVKLLVDKKWKTVDSYENNILKHQLKLTNEQQQAKCGYIVLILIIYWATECQPLPVTSVLPLFLFPMAGIIKSSEVALNYFQAKTEMAANNHPCININQLELDELIISGQIIFGFFQGFLLATAYSASIGGLATLVGSATNIIAKEFVDELFQCRPNTVVHEAQKQVQMALKIQYKQLGRVSWSEGTIGFLFIILLLLLITRDFGETRGWNAIFRLNYVTDGTIAILIGILPLIWPSTSPFKRNWKYKPILTWTELSSNLPWGTLLLLGAGLAIAEAFQKLLATFQLLAYFFLFLTLWYARTANIHPAYVILPCTLSVSLAFVFPTSSNPNSVVFASGTLHVWDMMKAGISPTAVLILSRKLLIIRKNYRKYKNLSYTEKKSRMITKAWV</sequence>
<feature type="transmembrane region" description="Helical" evidence="6">
    <location>
        <begin position="652"/>
        <end position="671"/>
    </location>
</feature>
<comment type="caution">
    <text evidence="8">The sequence shown here is derived from an EMBL/GenBank/DDBJ whole genome shotgun (WGS) entry which is preliminary data.</text>
</comment>
<dbReference type="OrthoDB" id="6129702at2759"/>
<comment type="similarity">
    <text evidence="2">Belongs to the SLC13A/DASS transporter (TC 2.A.47) family. NADC subfamily.</text>
</comment>
<feature type="domain" description="KY-like immunoglobulin-like" evidence="7">
    <location>
        <begin position="199"/>
        <end position="310"/>
    </location>
</feature>
<dbReference type="PANTHER" id="PTHR10283:SF135">
    <property type="entry name" value="SOLUTE CARRIER FAMILY 13 MEMBER 5"/>
    <property type="match status" value="1"/>
</dbReference>
<protein>
    <recommendedName>
        <fullName evidence="7">KY-like immunoglobulin-like domain-containing protein</fullName>
    </recommendedName>
</protein>
<dbReference type="EMBL" id="CAJOBC010003863">
    <property type="protein sequence ID" value="CAF3803890.1"/>
    <property type="molecule type" value="Genomic_DNA"/>
</dbReference>
<feature type="transmembrane region" description="Helical" evidence="6">
    <location>
        <begin position="727"/>
        <end position="746"/>
    </location>
</feature>
<dbReference type="Pfam" id="PF00939">
    <property type="entry name" value="Na_sulph_symp"/>
    <property type="match status" value="1"/>
</dbReference>
<evidence type="ECO:0000256" key="6">
    <source>
        <dbReference type="SAM" id="Phobius"/>
    </source>
</evidence>
<dbReference type="Proteomes" id="UP000681722">
    <property type="component" value="Unassembled WGS sequence"/>
</dbReference>
<feature type="domain" description="KY-like immunoglobulin-like" evidence="7">
    <location>
        <begin position="314"/>
        <end position="434"/>
    </location>
</feature>
<keyword evidence="4 6" id="KW-1133">Transmembrane helix</keyword>
<dbReference type="EMBL" id="CAJNOQ010003863">
    <property type="protein sequence ID" value="CAF1033151.1"/>
    <property type="molecule type" value="Genomic_DNA"/>
</dbReference>
<dbReference type="InterPro" id="IPR001898">
    <property type="entry name" value="SLC13A/DASS"/>
</dbReference>
<evidence type="ECO:0000313" key="8">
    <source>
        <dbReference type="EMBL" id="CAF1033151.1"/>
    </source>
</evidence>
<name>A0A814J6L1_9BILA</name>
<evidence type="ECO:0000256" key="4">
    <source>
        <dbReference type="ARBA" id="ARBA00022989"/>
    </source>
</evidence>
<evidence type="ECO:0000256" key="2">
    <source>
        <dbReference type="ARBA" id="ARBA00006772"/>
    </source>
</evidence>
<feature type="domain" description="KY-like immunoglobulin-like" evidence="7">
    <location>
        <begin position="85"/>
        <end position="196"/>
    </location>
</feature>
<gene>
    <name evidence="8" type="ORF">GPM918_LOCUS15383</name>
    <name evidence="9" type="ORF">SRO942_LOCUS15383</name>
</gene>
<keyword evidence="5 6" id="KW-0472">Membrane</keyword>
<comment type="subcellular location">
    <subcellularLocation>
        <location evidence="1">Membrane</location>
        <topology evidence="1">Multi-pass membrane protein</topology>
    </subcellularLocation>
</comment>
<feature type="transmembrane region" description="Helical" evidence="6">
    <location>
        <begin position="752"/>
        <end position="771"/>
    </location>
</feature>
<feature type="transmembrane region" description="Helical" evidence="6">
    <location>
        <begin position="816"/>
        <end position="834"/>
    </location>
</feature>
<evidence type="ECO:0000256" key="5">
    <source>
        <dbReference type="ARBA" id="ARBA00023136"/>
    </source>
</evidence>
<feature type="transmembrane region" description="Helical" evidence="6">
    <location>
        <begin position="683"/>
        <end position="706"/>
    </location>
</feature>
<feature type="transmembrane region" description="Helical" evidence="6">
    <location>
        <begin position="778"/>
        <end position="796"/>
    </location>
</feature>
<evidence type="ECO:0000256" key="3">
    <source>
        <dbReference type="ARBA" id="ARBA00022692"/>
    </source>
</evidence>
<evidence type="ECO:0000313" key="9">
    <source>
        <dbReference type="EMBL" id="CAF3803890.1"/>
    </source>
</evidence>